<organism evidence="4 5">
    <name type="scientific">Nocardioides zeicaulis</name>
    <dbReference type="NCBI Taxonomy" id="1776857"/>
    <lineage>
        <taxon>Bacteria</taxon>
        <taxon>Bacillati</taxon>
        <taxon>Actinomycetota</taxon>
        <taxon>Actinomycetes</taxon>
        <taxon>Propionibacteriales</taxon>
        <taxon>Nocardioidaceae</taxon>
        <taxon>Nocardioides</taxon>
    </lineage>
</organism>
<proteinExistence type="predicted"/>
<feature type="compositionally biased region" description="Pro residues" evidence="1">
    <location>
        <begin position="73"/>
        <end position="85"/>
    </location>
</feature>
<feature type="compositionally biased region" description="Low complexity" evidence="1">
    <location>
        <begin position="175"/>
        <end position="211"/>
    </location>
</feature>
<accession>A0ABV6DX44</accession>
<comment type="caution">
    <text evidence="4">The sequence shown here is derived from an EMBL/GenBank/DDBJ whole genome shotgun (WGS) entry which is preliminary data.</text>
</comment>
<keyword evidence="2" id="KW-0472">Membrane</keyword>
<feature type="domain" description="NAD glycohydrolase translocation F5/8 type C" evidence="3">
    <location>
        <begin position="242"/>
        <end position="367"/>
    </location>
</feature>
<feature type="region of interest" description="Disordered" evidence="1">
    <location>
        <begin position="168"/>
        <end position="218"/>
    </location>
</feature>
<keyword evidence="5" id="KW-1185">Reference proteome</keyword>
<keyword evidence="2" id="KW-0812">Transmembrane</keyword>
<feature type="compositionally biased region" description="Low complexity" evidence="1">
    <location>
        <begin position="39"/>
        <end position="61"/>
    </location>
</feature>
<dbReference type="InterPro" id="IPR057561">
    <property type="entry name" value="NADase_transloc"/>
</dbReference>
<sequence length="374" mass="38219">MDTCARCGAELGVGRFCLNCGHRIGDPVRPPAPHPSPTAPSAATPPATAAPPVTATASEAPPLDPPVQAADPTPVPPLPPAPPVEPARSVQPVPSARRRPVADRAPGTEPAPVPTTWDPERDLLPYHDSDELGPDDPLGARGWIPWVVGAVVLVAVVVVLLRVFDSEPVAEPTPDDTAAAAGASPSDDPGPGDGASDPASDDSGGSDPAAPEGTGPRTDVATAATFAVPATAPPTTDLDGNLVAYDAAQMGDGTPSTTWRTAGDATGQTITITLAEPTVLDRVGLVNGYAKQVAGVDWYPNNRRILAVTWGFDDGTTVQQTLAERAGLQRLKVPPVETSTVTLRIDEVTPPGSGPLGRDYTAISEVSLVGRRAG</sequence>
<dbReference type="SUPFAM" id="SSF49785">
    <property type="entry name" value="Galactose-binding domain-like"/>
    <property type="match status" value="1"/>
</dbReference>
<feature type="region of interest" description="Disordered" evidence="1">
    <location>
        <begin position="21"/>
        <end position="130"/>
    </location>
</feature>
<reference evidence="4 5" key="1">
    <citation type="submission" date="2024-09" db="EMBL/GenBank/DDBJ databases">
        <authorList>
            <person name="Sun Q."/>
            <person name="Mori K."/>
        </authorList>
    </citation>
    <scope>NUCLEOTIDE SEQUENCE [LARGE SCALE GENOMIC DNA]</scope>
    <source>
        <strain evidence="4 5">CCM 8654</strain>
    </source>
</reference>
<dbReference type="Pfam" id="PF25302">
    <property type="entry name" value="NADase_transloc"/>
    <property type="match status" value="1"/>
</dbReference>
<dbReference type="EMBL" id="JBHLXH010000001">
    <property type="protein sequence ID" value="MFC0221304.1"/>
    <property type="molecule type" value="Genomic_DNA"/>
</dbReference>
<evidence type="ECO:0000259" key="3">
    <source>
        <dbReference type="Pfam" id="PF25302"/>
    </source>
</evidence>
<dbReference type="InterPro" id="IPR008979">
    <property type="entry name" value="Galactose-bd-like_sf"/>
</dbReference>
<dbReference type="Proteomes" id="UP001589698">
    <property type="component" value="Unassembled WGS sequence"/>
</dbReference>
<evidence type="ECO:0000313" key="4">
    <source>
        <dbReference type="EMBL" id="MFC0221304.1"/>
    </source>
</evidence>
<evidence type="ECO:0000256" key="1">
    <source>
        <dbReference type="SAM" id="MobiDB-lite"/>
    </source>
</evidence>
<feature type="transmembrane region" description="Helical" evidence="2">
    <location>
        <begin position="143"/>
        <end position="164"/>
    </location>
</feature>
<keyword evidence="2" id="KW-1133">Transmembrane helix</keyword>
<name>A0ABV6DX44_9ACTN</name>
<gene>
    <name evidence="4" type="ORF">ACFFJG_02330</name>
</gene>
<dbReference type="NCBIfam" id="NF047619">
    <property type="entry name" value="NADase_discoid"/>
    <property type="match status" value="1"/>
</dbReference>
<feature type="compositionally biased region" description="Basic and acidic residues" evidence="1">
    <location>
        <begin position="118"/>
        <end position="130"/>
    </location>
</feature>
<dbReference type="RefSeq" id="WP_378516999.1">
    <property type="nucleotide sequence ID" value="NZ_JBHLXH010000001.1"/>
</dbReference>
<evidence type="ECO:0000313" key="5">
    <source>
        <dbReference type="Proteomes" id="UP001589698"/>
    </source>
</evidence>
<dbReference type="Gene3D" id="2.60.120.260">
    <property type="entry name" value="Galactose-binding domain-like"/>
    <property type="match status" value="1"/>
</dbReference>
<feature type="compositionally biased region" description="Pro residues" evidence="1">
    <location>
        <begin position="28"/>
        <end position="38"/>
    </location>
</feature>
<evidence type="ECO:0000256" key="2">
    <source>
        <dbReference type="SAM" id="Phobius"/>
    </source>
</evidence>
<protein>
    <recommendedName>
        <fullName evidence="3">NAD glycohydrolase translocation F5/8 type C domain-containing protein</fullName>
    </recommendedName>
</protein>